<sequence length="58" mass="6525">VCLSRSGKDWTRPTGPRLGRGCSANLIDKTIRYIQKLPVAFPSHIKYHHKPVTVVVII</sequence>
<dbReference type="EMBL" id="CH477441">
    <property type="protein sequence ID" value="EAT40861.1"/>
    <property type="molecule type" value="Genomic_DNA"/>
</dbReference>
<dbReference type="HOGENOM" id="CLU_2984830_0_0_1"/>
<protein>
    <submittedName>
        <fullName evidence="1">AAEL007435-PA</fullName>
    </submittedName>
</protein>
<feature type="non-terminal residue" evidence="1">
    <location>
        <position position="58"/>
    </location>
</feature>
<evidence type="ECO:0000313" key="2">
    <source>
        <dbReference type="Proteomes" id="UP000682892"/>
    </source>
</evidence>
<dbReference type="AlphaFoldDB" id="Q172C5"/>
<accession>Q172C5</accession>
<reference evidence="1" key="3">
    <citation type="submission" date="2012-09" db="EMBL/GenBank/DDBJ databases">
        <authorList>
            <consortium name="VectorBase"/>
        </authorList>
    </citation>
    <scope>NUCLEOTIDE SEQUENCE</scope>
    <source>
        <strain evidence="1">Liverpool</strain>
    </source>
</reference>
<organism evidence="1 2">
    <name type="scientific">Aedes aegypti</name>
    <name type="common">Yellowfever mosquito</name>
    <name type="synonym">Culex aegypti</name>
    <dbReference type="NCBI Taxonomy" id="7159"/>
    <lineage>
        <taxon>Eukaryota</taxon>
        <taxon>Metazoa</taxon>
        <taxon>Ecdysozoa</taxon>
        <taxon>Arthropoda</taxon>
        <taxon>Hexapoda</taxon>
        <taxon>Insecta</taxon>
        <taxon>Pterygota</taxon>
        <taxon>Neoptera</taxon>
        <taxon>Endopterygota</taxon>
        <taxon>Diptera</taxon>
        <taxon>Nematocera</taxon>
        <taxon>Culicoidea</taxon>
        <taxon>Culicidae</taxon>
        <taxon>Culicinae</taxon>
        <taxon>Aedini</taxon>
        <taxon>Aedes</taxon>
        <taxon>Stegomyia</taxon>
    </lineage>
</organism>
<dbReference type="PaxDb" id="7159-AAEL007435-PA"/>
<gene>
    <name evidence="1" type="ORF">AaeL_AAEL007435</name>
</gene>
<dbReference type="Proteomes" id="UP000682892">
    <property type="component" value="Unassembled WGS sequence"/>
</dbReference>
<evidence type="ECO:0000313" key="1">
    <source>
        <dbReference type="EMBL" id="EAT40861.1"/>
    </source>
</evidence>
<name>Q172C5_AEDAE</name>
<reference evidence="1" key="1">
    <citation type="submission" date="2005-10" db="EMBL/GenBank/DDBJ databases">
        <authorList>
            <person name="Loftus B.J."/>
            <person name="Nene V.M."/>
            <person name="Hannick L.I."/>
            <person name="Bidwell S."/>
            <person name="Haas B."/>
            <person name="Amedeo P."/>
            <person name="Orvis J."/>
            <person name="Wortman J.R."/>
            <person name="White O.R."/>
            <person name="Salzberg S."/>
            <person name="Shumway M."/>
            <person name="Koo H."/>
            <person name="Zhao Y."/>
            <person name="Holmes M."/>
            <person name="Miller J."/>
            <person name="Schatz M."/>
            <person name="Pop M."/>
            <person name="Pai G."/>
            <person name="Utterback T."/>
            <person name="Rogers Y.-H."/>
            <person name="Kravitz S."/>
            <person name="Fraser C.M."/>
        </authorList>
    </citation>
    <scope>NUCLEOTIDE SEQUENCE</scope>
    <source>
        <strain evidence="1">Liverpool</strain>
    </source>
</reference>
<proteinExistence type="predicted"/>
<reference evidence="1" key="2">
    <citation type="journal article" date="2007" name="Science">
        <title>Genome sequence of Aedes aegypti, a major arbovirus vector.</title>
        <authorList>
            <person name="Nene V."/>
            <person name="Wortman J.R."/>
            <person name="Lawson D."/>
            <person name="Haas B."/>
            <person name="Kodira C."/>
            <person name="Tu Z.J."/>
            <person name="Loftus B."/>
            <person name="Xi Z."/>
            <person name="Megy K."/>
            <person name="Grabherr M."/>
            <person name="Ren Q."/>
            <person name="Zdobnov E.M."/>
            <person name="Lobo N.F."/>
            <person name="Campbell K.S."/>
            <person name="Brown S.E."/>
            <person name="Bonaldo M.F."/>
            <person name="Zhu J."/>
            <person name="Sinkins S.P."/>
            <person name="Hogenkamp D.G."/>
            <person name="Amedeo P."/>
            <person name="Arensburger P."/>
            <person name="Atkinson P.W."/>
            <person name="Bidwell S."/>
            <person name="Biedler J."/>
            <person name="Birney E."/>
            <person name="Bruggner R.V."/>
            <person name="Costas J."/>
            <person name="Coy M.R."/>
            <person name="Crabtree J."/>
            <person name="Crawford M."/>
            <person name="Debruyn B."/>
            <person name="Decaprio D."/>
            <person name="Eiglmeier K."/>
            <person name="Eisenstadt E."/>
            <person name="El-Dorry H."/>
            <person name="Gelbart W.M."/>
            <person name="Gomes S.L."/>
            <person name="Hammond M."/>
            <person name="Hannick L.I."/>
            <person name="Hogan J.R."/>
            <person name="Holmes M.H."/>
            <person name="Jaffe D."/>
            <person name="Johnston J.S."/>
            <person name="Kennedy R.C."/>
            <person name="Koo H."/>
            <person name="Kravitz S."/>
            <person name="Kriventseva E.V."/>
            <person name="Kulp D."/>
            <person name="Labutti K."/>
            <person name="Lee E."/>
            <person name="Li S."/>
            <person name="Lovin D.D."/>
            <person name="Mao C."/>
            <person name="Mauceli E."/>
            <person name="Menck C.F."/>
            <person name="Miller J.R."/>
            <person name="Montgomery P."/>
            <person name="Mori A."/>
            <person name="Nascimento A.L."/>
            <person name="Naveira H.F."/>
            <person name="Nusbaum C."/>
            <person name="O'leary S."/>
            <person name="Orvis J."/>
            <person name="Pertea M."/>
            <person name="Quesneville H."/>
            <person name="Reidenbach K.R."/>
            <person name="Rogers Y.H."/>
            <person name="Roth C.W."/>
            <person name="Schneider J.R."/>
            <person name="Schatz M."/>
            <person name="Shumway M."/>
            <person name="Stanke M."/>
            <person name="Stinson E.O."/>
            <person name="Tubio J.M."/>
            <person name="Vanzee J.P."/>
            <person name="Verjovski-Almeida S."/>
            <person name="Werner D."/>
            <person name="White O."/>
            <person name="Wyder S."/>
            <person name="Zeng Q."/>
            <person name="Zhao Q."/>
            <person name="Zhao Y."/>
            <person name="Hill C.A."/>
            <person name="Raikhel A.S."/>
            <person name="Soares M.B."/>
            <person name="Knudson D.L."/>
            <person name="Lee N.H."/>
            <person name="Galagan J."/>
            <person name="Salzberg S.L."/>
            <person name="Paulsen I.T."/>
            <person name="Dimopoulos G."/>
            <person name="Collins F.H."/>
            <person name="Birren B."/>
            <person name="Fraser-Liggett C.M."/>
            <person name="Severson D.W."/>
        </authorList>
    </citation>
    <scope>NUCLEOTIDE SEQUENCE [LARGE SCALE GENOMIC DNA]</scope>
    <source>
        <strain evidence="1">Liverpool</strain>
    </source>
</reference>